<evidence type="ECO:0000313" key="4">
    <source>
        <dbReference type="Proteomes" id="UP000028607"/>
    </source>
</evidence>
<reference evidence="3 4" key="2">
    <citation type="journal article" date="2015" name="Antonie Van Leeuwenhoek">
        <title>Thioclava indica sp. nov., isolated from surface seawater of the Indian Ocean.</title>
        <authorList>
            <person name="Liu Y."/>
            <person name="Lai Q."/>
            <person name="Du J."/>
            <person name="Xu H."/>
            <person name="Jiang L."/>
            <person name="Shao Z."/>
        </authorList>
    </citation>
    <scope>NUCLEOTIDE SEQUENCE [LARGE SCALE GENOMIC DNA]</scope>
    <source>
        <strain evidence="3 4">13D2W-2</strain>
    </source>
</reference>
<evidence type="ECO:0000313" key="3">
    <source>
        <dbReference type="EMBL" id="KFE34855.1"/>
    </source>
</evidence>
<dbReference type="STRING" id="1317124.DW2_11636"/>
<dbReference type="OrthoDB" id="7631847at2"/>
<dbReference type="eggNOG" id="ENOG5032HF1">
    <property type="taxonomic scope" value="Bacteria"/>
</dbReference>
<keyword evidence="2" id="KW-0472">Membrane</keyword>
<feature type="compositionally biased region" description="Polar residues" evidence="1">
    <location>
        <begin position="49"/>
        <end position="65"/>
    </location>
</feature>
<accession>A0A085TVV8</accession>
<reference evidence="4" key="1">
    <citation type="submission" date="2013-04" db="EMBL/GenBank/DDBJ databases">
        <title>Thioclava sp. 13D2W-2 Genome Sequencing.</title>
        <authorList>
            <person name="Lai Q."/>
            <person name="Li G."/>
            <person name="Shao Z."/>
        </authorList>
    </citation>
    <scope>NUCLEOTIDE SEQUENCE [LARGE SCALE GENOMIC DNA]</scope>
    <source>
        <strain evidence="4">13D2W-2</strain>
    </source>
</reference>
<protein>
    <submittedName>
        <fullName evidence="3">Uncharacterized protein</fullName>
    </submittedName>
</protein>
<organism evidence="3 4">
    <name type="scientific">Thioclava atlantica</name>
    <dbReference type="NCBI Taxonomy" id="1317124"/>
    <lineage>
        <taxon>Bacteria</taxon>
        <taxon>Pseudomonadati</taxon>
        <taxon>Pseudomonadota</taxon>
        <taxon>Alphaproteobacteria</taxon>
        <taxon>Rhodobacterales</taxon>
        <taxon>Paracoccaceae</taxon>
        <taxon>Thioclava</taxon>
    </lineage>
</organism>
<feature type="region of interest" description="Disordered" evidence="1">
    <location>
        <begin position="42"/>
        <end position="94"/>
    </location>
</feature>
<sequence>MADTEIHHEKSGLGGVYFVLGAIVVALGVVLWFMMAPADHDAVPGDAGGSSTSVTIDNTDTTPANTDSAPATDSGAAAGGAASTDGAAQTGTAN</sequence>
<feature type="transmembrane region" description="Helical" evidence="2">
    <location>
        <begin position="12"/>
        <end position="35"/>
    </location>
</feature>
<gene>
    <name evidence="3" type="ORF">DW2_11636</name>
</gene>
<evidence type="ECO:0000256" key="2">
    <source>
        <dbReference type="SAM" id="Phobius"/>
    </source>
</evidence>
<proteinExistence type="predicted"/>
<keyword evidence="2" id="KW-1133">Transmembrane helix</keyword>
<dbReference type="PATRIC" id="fig|1317124.6.peg.2354"/>
<dbReference type="Proteomes" id="UP000028607">
    <property type="component" value="Unassembled WGS sequence"/>
</dbReference>
<name>A0A085TVV8_9RHOB</name>
<evidence type="ECO:0000256" key="1">
    <source>
        <dbReference type="SAM" id="MobiDB-lite"/>
    </source>
</evidence>
<keyword evidence="4" id="KW-1185">Reference proteome</keyword>
<feature type="compositionally biased region" description="Low complexity" evidence="1">
    <location>
        <begin position="66"/>
        <end position="94"/>
    </location>
</feature>
<keyword evidence="2" id="KW-0812">Transmembrane</keyword>
<dbReference type="AlphaFoldDB" id="A0A085TVV8"/>
<dbReference type="RefSeq" id="WP_038146651.1">
    <property type="nucleotide sequence ID" value="NZ_AQRC01000008.1"/>
</dbReference>
<dbReference type="EMBL" id="AQRC01000008">
    <property type="protein sequence ID" value="KFE34855.1"/>
    <property type="molecule type" value="Genomic_DNA"/>
</dbReference>
<comment type="caution">
    <text evidence="3">The sequence shown here is derived from an EMBL/GenBank/DDBJ whole genome shotgun (WGS) entry which is preliminary data.</text>
</comment>